<feature type="disulfide bond" evidence="9">
    <location>
        <begin position="1541"/>
        <end position="1605"/>
    </location>
</feature>
<evidence type="ECO:0000256" key="8">
    <source>
        <dbReference type="PROSITE-ProRule" id="PRU00076"/>
    </source>
</evidence>
<keyword evidence="14" id="KW-1185">Reference proteome</keyword>
<feature type="disulfide bond" evidence="9">
    <location>
        <begin position="482"/>
        <end position="543"/>
    </location>
</feature>
<feature type="domain" description="SRCR" evidence="11">
    <location>
        <begin position="379"/>
        <end position="439"/>
    </location>
</feature>
<dbReference type="InterPro" id="IPR055355">
    <property type="entry name" value="ZP-C"/>
</dbReference>
<dbReference type="Gene3D" id="3.10.250.10">
    <property type="entry name" value="SRCR-like domain"/>
    <property type="match status" value="8"/>
</dbReference>
<evidence type="ECO:0000313" key="14">
    <source>
        <dbReference type="Proteomes" id="UP000324091"/>
    </source>
</evidence>
<feature type="domain" description="SRCR" evidence="11">
    <location>
        <begin position="1516"/>
        <end position="1616"/>
    </location>
</feature>
<dbReference type="Gene3D" id="2.60.40.4100">
    <property type="entry name" value="Zona pellucida, ZP-C domain"/>
    <property type="match status" value="4"/>
</dbReference>
<dbReference type="SMART" id="SM00241">
    <property type="entry name" value="ZP"/>
    <property type="match status" value="1"/>
</dbReference>
<keyword evidence="4" id="KW-0732">Signal</keyword>
<feature type="domain" description="ZP" evidence="12">
    <location>
        <begin position="1626"/>
        <end position="1853"/>
    </location>
</feature>
<dbReference type="Pfam" id="PF00100">
    <property type="entry name" value="Zona_pellucida"/>
    <property type="match status" value="3"/>
</dbReference>
<sequence>MTTAPPLEGQLRLVNGNGSCVGRVEVFLQGQWGTVCDDAWDVNDAHVVCRQLGCGRALSAPPVAFYGQGTAPSPVRLVNSDNRCSGRVEIQHNGQWGTVCDDQWDLRDANVLNADTEGSASITVAIMKMLVLFVNANSTHVTYSNTLFIYYGNNTSFIVPKSFPFHCVYPLDTDTSLNVAINPFLNLTGGTSGVGVRAEASMFLYRSSNYNQVYPAGQVSLPVGSPLCPTDRRRVAVTESGVSLRARFSALLFLTQNQYSSEYLHCSLSLCNQRASSCVPELLYILTNLPQSLSGTLVTSCDSCHDEATCLETKDRGDSFLKLSCACKDGFVGDGLTCYDQKLCSDSDCCAQGYQWSAERGCEDTDECSLPDSPCQPPQLGCGRALSAPGRAFYGQGTGPIWLDDVRCFGNEPALTECRHLGIGSHNCAHSEDAGVVCEAPSPVRLVNSDNRCSGRVEIQHNGQWGTVCDDQWDLRDANVVCRQLECGAAYSAPQSAAFGQGRGPIWLDDVNCNGDEASLARCRHRGFGVHNCGHHEDAGVVCQLVQPLEPLLVCGRNKIEIGFDVAALTLSGLDPFSGHLAVTNCSRSRVQNNSVWYEVETREDVCGNILRANSTHVTYSNTLFLYFGNNASFIVPKSFPFHCVYPLDTDTSLNVAINPFLNLTGGTSGVGARAEASMFLYRSSNYNQVYPAGQVSLPVGSPLYVGVSLEEPYQGFVVVLEDCYASQSSSPDHPTREYLIRNKCPTDRRRVAVTESGVSLRARFSALLFLTQNQYSSEYLHCSLSLCNQRASSCVPRCTGRTSRSVSQSEVLKPVSVGPIIWTLVTSCDSCHDEATCLETKDRGDSFLKLSCACKDGFVGDGLTCYDQKLCSDSDCCAQGYQWSAERGCEDTDECSLPDSPCQPPQVCRNTLGSYECLQPPSRTKSGPSDRSVQVDCGHGLCPEGMDCLEGSDGFMNCVDPSRLWEGPVRTSFAFYGQGTGPIWLDNVQCLGNEPALTECRHSGVGNHNCGHSEDAGVVCEAPSPVRLVNSDNRCSGRVEIQHNGQWGTVCDDQWDLRDANVRDADTEGSASITVAIMKMLVLFVNANSTHVTYSNTLFLYFGNNASFIVPKSFPFHCVYPLNTDTSLNVAINPFLNLTGGTSGVGARAEASMFLYRSSNYNQVYPAGQVSLPVGSPLYSSSPDHPTREYLIRNKCPTDRRRVAVTESGVSLRARFSALLFLTQNQYSSEYLHCSLSLCNQRASSCVPELLYILTNLPQSLSGTLVTSCDSCHDEATCLETKDRGDSFLKLSCACKDGFVGDGLTCYDQKLCSDSDCCAQGYQWSAERGCEDTDECSLPDSPCQPPQVCRNTLGSYECLQPPSRTKSGPSDRSVQVDCGHGLCPEGMDCLEGSDGFMNCVDPSPPLEGQLRLVNGNGSCVGRVEVFLRGQWGTVCDDAWDVNDAHVVCRQLGCGRALSAPRVAFYGQGTGPIWLDNVQCFGNEPALTECRHSGVGNHNCRHSEDAGVVCEAPSPVRLVNSDNRCSGRVEIQHNGQWGTVCDDQWDLRDANVVCRQLECGAAYSAPQSAAFGQGRGPIWLDDVNCNGDEASIAQCRHRGFGVHNCGHHEDAGVVCQLVQPPEPLLVCGRNKIEVGFDVAALTLSGLDPFSGHLAVTNCSRSRVQNNSVWYEVETREDVCGNILRANSTHVTYSNTLFIYYGNNTSFIVPKSFPFHCVYPLDTDTSLNVAINPFLNLTGGTSGVGARAEASMFLYRSSNYNQVYPAGQVSLPVGSPLYVGVSLEEQHQGFVVVLEDCYASQSSSPYHPTREYLIRNKCAPQFVLRDANKTDLYSDLGPFPSPLAGVPLTVVGWL</sequence>
<dbReference type="Pfam" id="PF00530">
    <property type="entry name" value="SRCR"/>
    <property type="match status" value="8"/>
</dbReference>
<feature type="domain" description="EGF-like" evidence="10">
    <location>
        <begin position="892"/>
        <end position="930"/>
    </location>
</feature>
<dbReference type="PROSITE" id="PS01187">
    <property type="entry name" value="EGF_CA"/>
    <property type="match status" value="2"/>
</dbReference>
<evidence type="ECO:0000259" key="12">
    <source>
        <dbReference type="PROSITE" id="PS51034"/>
    </source>
</evidence>
<feature type="disulfide bond" evidence="9">
    <location>
        <begin position="991"/>
        <end position="1001"/>
    </location>
</feature>
<feature type="disulfide bond" evidence="9">
    <location>
        <begin position="36"/>
        <end position="100"/>
    </location>
</feature>
<dbReference type="GO" id="GO:0005509">
    <property type="term" value="F:calcium ion binding"/>
    <property type="evidence" value="ECO:0007669"/>
    <property type="project" value="InterPro"/>
</dbReference>
<feature type="disulfide bond" evidence="9">
    <location>
        <begin position="469"/>
        <end position="533"/>
    </location>
</feature>
<dbReference type="Proteomes" id="UP000324091">
    <property type="component" value="Chromosome 6"/>
</dbReference>
<dbReference type="PANTHER" id="PTHR19331">
    <property type="entry name" value="SCAVENGER RECEPTOR DOMAIN-CONTAINING"/>
    <property type="match status" value="1"/>
</dbReference>
<dbReference type="SMART" id="SM00202">
    <property type="entry name" value="SR"/>
    <property type="match status" value="7"/>
</dbReference>
<feature type="domain" description="SRCR" evidence="11">
    <location>
        <begin position="11"/>
        <end position="114"/>
    </location>
</feature>
<dbReference type="InterPro" id="IPR001507">
    <property type="entry name" value="ZP_dom"/>
</dbReference>
<dbReference type="InterPro" id="IPR018097">
    <property type="entry name" value="EGF_Ca-bd_CS"/>
</dbReference>
<feature type="disulfide bond" evidence="9">
    <location>
        <begin position="408"/>
        <end position="418"/>
    </location>
</feature>
<evidence type="ECO:0000256" key="2">
    <source>
        <dbReference type="ARBA" id="ARBA00022525"/>
    </source>
</evidence>
<feature type="domain" description="EGF-like" evidence="10">
    <location>
        <begin position="1333"/>
        <end position="1371"/>
    </location>
</feature>
<feature type="disulfide bond" evidence="9">
    <location>
        <begin position="1554"/>
        <end position="1615"/>
    </location>
</feature>
<dbReference type="PROSITE" id="PS51034">
    <property type="entry name" value="ZP_2"/>
    <property type="match status" value="2"/>
</dbReference>
<evidence type="ECO:0000256" key="3">
    <source>
        <dbReference type="ARBA" id="ARBA00022536"/>
    </source>
</evidence>
<dbReference type="SMART" id="SM00179">
    <property type="entry name" value="EGF_CA"/>
    <property type="match status" value="2"/>
</dbReference>
<keyword evidence="7" id="KW-0325">Glycoprotein</keyword>
<keyword evidence="3 8" id="KW-0245">EGF-like domain</keyword>
<organism evidence="13 14">
    <name type="scientific">Takifugu flavidus</name>
    <name type="common">sansaifugu</name>
    <dbReference type="NCBI Taxonomy" id="433684"/>
    <lineage>
        <taxon>Eukaryota</taxon>
        <taxon>Metazoa</taxon>
        <taxon>Chordata</taxon>
        <taxon>Craniata</taxon>
        <taxon>Vertebrata</taxon>
        <taxon>Euteleostomi</taxon>
        <taxon>Actinopterygii</taxon>
        <taxon>Neopterygii</taxon>
        <taxon>Teleostei</taxon>
        <taxon>Neoteleostei</taxon>
        <taxon>Acanthomorphata</taxon>
        <taxon>Eupercaria</taxon>
        <taxon>Tetraodontiformes</taxon>
        <taxon>Tetradontoidea</taxon>
        <taxon>Tetraodontidae</taxon>
        <taxon>Takifugu</taxon>
    </lineage>
</organism>
<protein>
    <submittedName>
        <fullName evidence="13">Deleted in malignant brain tumors 1 protein</fullName>
    </submittedName>
</protein>
<evidence type="ECO:0000256" key="6">
    <source>
        <dbReference type="ARBA" id="ARBA00023157"/>
    </source>
</evidence>
<dbReference type="SUPFAM" id="SSF56487">
    <property type="entry name" value="SRCR-like"/>
    <property type="match status" value="8"/>
</dbReference>
<reference evidence="13 14" key="1">
    <citation type="submission" date="2019-04" db="EMBL/GenBank/DDBJ databases">
        <title>Chromosome genome assembly for Takifugu flavidus.</title>
        <authorList>
            <person name="Xiao S."/>
        </authorList>
    </citation>
    <scope>NUCLEOTIDE SEQUENCE [LARGE SCALE GENOMIC DNA]</scope>
    <source>
        <strain evidence="13">HTHZ2018</strain>
        <tissue evidence="13">Muscle</tissue>
    </source>
</reference>
<feature type="disulfide bond" evidence="9">
    <location>
        <begin position="1449"/>
        <end position="1510"/>
    </location>
</feature>
<dbReference type="InterPro" id="IPR001881">
    <property type="entry name" value="EGF-like_Ca-bd_dom"/>
</dbReference>
<dbReference type="EMBL" id="RHFK02000019">
    <property type="protein sequence ID" value="TWW59585.1"/>
    <property type="molecule type" value="Genomic_DNA"/>
</dbReference>
<keyword evidence="6 9" id="KW-1015">Disulfide bond</keyword>
<feature type="domain" description="SRCR" evidence="11">
    <location>
        <begin position="908"/>
        <end position="1022"/>
    </location>
</feature>
<feature type="domain" description="ZP" evidence="12">
    <location>
        <begin position="554"/>
        <end position="806"/>
    </location>
</feature>
<dbReference type="InterPro" id="IPR000742">
    <property type="entry name" value="EGF"/>
</dbReference>
<keyword evidence="2" id="KW-0964">Secreted</keyword>
<dbReference type="InterPro" id="IPR042235">
    <property type="entry name" value="ZP-C_dom"/>
</dbReference>
<evidence type="ECO:0000256" key="4">
    <source>
        <dbReference type="ARBA" id="ARBA00022729"/>
    </source>
</evidence>
<keyword evidence="5" id="KW-0677">Repeat</keyword>
<feature type="disulfide bond" evidence="9">
    <location>
        <begin position="513"/>
        <end position="523"/>
    </location>
</feature>
<dbReference type="FunFam" id="3.10.250.10:FF:000057">
    <property type="entry name" value="Uncharacterized protein"/>
    <property type="match status" value="1"/>
</dbReference>
<dbReference type="InterPro" id="IPR049883">
    <property type="entry name" value="NOTCH1_EGF-like"/>
</dbReference>
<dbReference type="Gene3D" id="2.10.25.10">
    <property type="entry name" value="Laminin"/>
    <property type="match status" value="5"/>
</dbReference>
<dbReference type="InterPro" id="IPR036772">
    <property type="entry name" value="SRCR-like_dom_sf"/>
</dbReference>
<dbReference type="PRINTS" id="PR00258">
    <property type="entry name" value="SPERACTRCPTR"/>
</dbReference>
<dbReference type="PROSITE" id="PS00420">
    <property type="entry name" value="SRCR_1"/>
    <property type="match status" value="2"/>
</dbReference>
<gene>
    <name evidence="13" type="ORF">D4764_06G0011150</name>
</gene>
<comment type="caution">
    <text evidence="9">Lacks conserved residue(s) required for the propagation of feature annotation.</text>
</comment>
<evidence type="ECO:0000256" key="5">
    <source>
        <dbReference type="ARBA" id="ARBA00022737"/>
    </source>
</evidence>
<dbReference type="PROSITE" id="PS50026">
    <property type="entry name" value="EGF_3"/>
    <property type="match status" value="2"/>
</dbReference>
<evidence type="ECO:0000259" key="11">
    <source>
        <dbReference type="PROSITE" id="PS50287"/>
    </source>
</evidence>
<dbReference type="FunFam" id="3.10.250.10:FF:000009">
    <property type="entry name" value="WC1"/>
    <property type="match status" value="1"/>
</dbReference>
<dbReference type="PROSITE" id="PS50287">
    <property type="entry name" value="SRCR_2"/>
    <property type="match status" value="7"/>
</dbReference>
<comment type="caution">
    <text evidence="13">The sequence shown here is derived from an EMBL/GenBank/DDBJ whole genome shotgun (WGS) entry which is preliminary data.</text>
</comment>
<dbReference type="InterPro" id="IPR001190">
    <property type="entry name" value="SRCR"/>
</dbReference>
<feature type="domain" description="SRCR" evidence="11">
    <location>
        <begin position="1027"/>
        <end position="1063"/>
    </location>
</feature>
<evidence type="ECO:0000259" key="10">
    <source>
        <dbReference type="PROSITE" id="PS50026"/>
    </source>
</evidence>
<dbReference type="Pfam" id="PF07645">
    <property type="entry name" value="EGF_CA"/>
    <property type="match status" value="2"/>
</dbReference>
<dbReference type="PANTHER" id="PTHR19331:SF22">
    <property type="entry name" value="DELETED IN MALIGNANT BRAIN TUMORS 1 PROTEIN"/>
    <property type="match status" value="1"/>
</dbReference>
<dbReference type="GO" id="GO:0016020">
    <property type="term" value="C:membrane"/>
    <property type="evidence" value="ECO:0007669"/>
    <property type="project" value="InterPro"/>
</dbReference>
<name>A0A5C6MXL1_9TELE</name>
<feature type="disulfide bond" evidence="9">
    <location>
        <begin position="1585"/>
        <end position="1595"/>
    </location>
</feature>
<evidence type="ECO:0000256" key="7">
    <source>
        <dbReference type="ARBA" id="ARBA00023180"/>
    </source>
</evidence>
<accession>A0A5C6MXL1</accession>
<dbReference type="CDD" id="cd00054">
    <property type="entry name" value="EGF_CA"/>
    <property type="match status" value="2"/>
</dbReference>
<feature type="disulfide bond" evidence="9">
    <location>
        <begin position="1436"/>
        <end position="1500"/>
    </location>
</feature>
<evidence type="ECO:0000313" key="13">
    <source>
        <dbReference type="EMBL" id="TWW59585.1"/>
    </source>
</evidence>
<feature type="disulfide bond" evidence="9">
    <location>
        <begin position="1480"/>
        <end position="1490"/>
    </location>
</feature>
<evidence type="ECO:0000256" key="1">
    <source>
        <dbReference type="ARBA" id="ARBA00004613"/>
    </source>
</evidence>
<feature type="domain" description="SRCR" evidence="11">
    <location>
        <begin position="444"/>
        <end position="544"/>
    </location>
</feature>
<feature type="domain" description="SRCR" evidence="11">
    <location>
        <begin position="1411"/>
        <end position="1511"/>
    </location>
</feature>
<dbReference type="SMART" id="SM00181">
    <property type="entry name" value="EGF"/>
    <property type="match status" value="5"/>
</dbReference>
<dbReference type="FunFam" id="3.10.250.10:FF:000003">
    <property type="entry name" value="Deleted in malignant brain tumors 1"/>
    <property type="match status" value="3"/>
</dbReference>
<evidence type="ECO:0000256" key="9">
    <source>
        <dbReference type="PROSITE-ProRule" id="PRU00196"/>
    </source>
</evidence>
<proteinExistence type="predicted"/>
<dbReference type="Gene3D" id="2.60.40.3210">
    <property type="entry name" value="Zona pellucida, ZP-N domain"/>
    <property type="match status" value="2"/>
</dbReference>
<comment type="subcellular location">
    <subcellularLocation>
        <location evidence="1">Secreted</location>
    </subcellularLocation>
</comment>